<evidence type="ECO:0000313" key="2">
    <source>
        <dbReference type="EMBL" id="EGW12618.1"/>
    </source>
</evidence>
<dbReference type="EMBL" id="JH000781">
    <property type="protein sequence ID" value="EGW12618.1"/>
    <property type="molecule type" value="Genomic_DNA"/>
</dbReference>
<dbReference type="InParanoid" id="G3HVM7"/>
<organism evidence="2 3">
    <name type="scientific">Cricetulus griseus</name>
    <name type="common">Chinese hamster</name>
    <name type="synonym">Cricetulus barabensis griseus</name>
    <dbReference type="NCBI Taxonomy" id="10029"/>
    <lineage>
        <taxon>Eukaryota</taxon>
        <taxon>Metazoa</taxon>
        <taxon>Chordata</taxon>
        <taxon>Craniata</taxon>
        <taxon>Vertebrata</taxon>
        <taxon>Euteleostomi</taxon>
        <taxon>Mammalia</taxon>
        <taxon>Eutheria</taxon>
        <taxon>Euarchontoglires</taxon>
        <taxon>Glires</taxon>
        <taxon>Rodentia</taxon>
        <taxon>Myomorpha</taxon>
        <taxon>Muroidea</taxon>
        <taxon>Cricetidae</taxon>
        <taxon>Cricetinae</taxon>
        <taxon>Cricetulus</taxon>
    </lineage>
</organism>
<dbReference type="Proteomes" id="UP000001075">
    <property type="component" value="Unassembled WGS sequence"/>
</dbReference>
<name>G3HVM7_CRIGR</name>
<sequence length="65" mass="7238">MEPTSSTTKKTGGGVSRVREMERARAVPELNLPPTYTKVFIHSRKIHLGSLLQPYSGHLMMLTPC</sequence>
<gene>
    <name evidence="2" type="ORF">I79_015005</name>
</gene>
<feature type="region of interest" description="Disordered" evidence="1">
    <location>
        <begin position="1"/>
        <end position="21"/>
    </location>
</feature>
<evidence type="ECO:0000256" key="1">
    <source>
        <dbReference type="SAM" id="MobiDB-lite"/>
    </source>
</evidence>
<dbReference type="AlphaFoldDB" id="G3HVM7"/>
<accession>G3HVM7</accession>
<protein>
    <submittedName>
        <fullName evidence="2">Uncharacterized protein</fullName>
    </submittedName>
</protein>
<evidence type="ECO:0000313" key="3">
    <source>
        <dbReference type="Proteomes" id="UP000001075"/>
    </source>
</evidence>
<proteinExistence type="predicted"/>
<feature type="compositionally biased region" description="Low complexity" evidence="1">
    <location>
        <begin position="1"/>
        <end position="10"/>
    </location>
</feature>
<reference evidence="3" key="1">
    <citation type="journal article" date="2011" name="Nat. Biotechnol.">
        <title>The genomic sequence of the Chinese hamster ovary (CHO)-K1 cell line.</title>
        <authorList>
            <person name="Xu X."/>
            <person name="Nagarajan H."/>
            <person name="Lewis N.E."/>
            <person name="Pan S."/>
            <person name="Cai Z."/>
            <person name="Liu X."/>
            <person name="Chen W."/>
            <person name="Xie M."/>
            <person name="Wang W."/>
            <person name="Hammond S."/>
            <person name="Andersen M.R."/>
            <person name="Neff N."/>
            <person name="Passarelli B."/>
            <person name="Koh W."/>
            <person name="Fan H.C."/>
            <person name="Wang J."/>
            <person name="Gui Y."/>
            <person name="Lee K.H."/>
            <person name="Betenbaugh M.J."/>
            <person name="Quake S.R."/>
            <person name="Famili I."/>
            <person name="Palsson B.O."/>
            <person name="Wang J."/>
        </authorList>
    </citation>
    <scope>NUCLEOTIDE SEQUENCE [LARGE SCALE GENOMIC DNA]</scope>
    <source>
        <strain evidence="3">CHO K1 cell line</strain>
    </source>
</reference>